<dbReference type="GO" id="GO:0005576">
    <property type="term" value="C:extracellular region"/>
    <property type="evidence" value="ECO:0007669"/>
    <property type="project" value="UniProtKB-SubCell"/>
</dbReference>
<accession>A0A8K1P8G4</accession>
<reference evidence="9" key="2">
    <citation type="submission" date="2021-12" db="EMBL/GenBank/DDBJ databases">
        <authorList>
            <person name="King R."/>
        </authorList>
    </citation>
    <scope>NUCLEOTIDE SEQUENCE</scope>
</reference>
<dbReference type="KEGG" id="btab:109043656"/>
<dbReference type="PROSITE" id="PS51910">
    <property type="entry name" value="GH18_2"/>
    <property type="match status" value="1"/>
</dbReference>
<dbReference type="InterPro" id="IPR050314">
    <property type="entry name" value="Glycosyl_Hydrlase_18"/>
</dbReference>
<dbReference type="GO" id="GO:0004568">
    <property type="term" value="F:chitinase activity"/>
    <property type="evidence" value="ECO:0007669"/>
    <property type="project" value="TreeGrafter"/>
</dbReference>
<name>A0A8K1P8G4_BEMTA</name>
<evidence type="ECO:0000256" key="6">
    <source>
        <dbReference type="ARBA" id="ARBA00023180"/>
    </source>
</evidence>
<evidence type="ECO:0000256" key="3">
    <source>
        <dbReference type="ARBA" id="ARBA00022525"/>
    </source>
</evidence>
<dbReference type="Gene3D" id="3.10.50.10">
    <property type="match status" value="1"/>
</dbReference>
<dbReference type="SUPFAM" id="SSF51445">
    <property type="entry name" value="(Trans)glycosidases"/>
    <property type="match status" value="1"/>
</dbReference>
<keyword evidence="5" id="KW-1015">Disulfide bond</keyword>
<organism evidence="10">
    <name type="scientific">Bemisia tabaci</name>
    <name type="common">Sweetpotato whitefly</name>
    <name type="synonym">Aleurodes tabaci</name>
    <dbReference type="NCBI Taxonomy" id="7038"/>
    <lineage>
        <taxon>Eukaryota</taxon>
        <taxon>Metazoa</taxon>
        <taxon>Ecdysozoa</taxon>
        <taxon>Arthropoda</taxon>
        <taxon>Hexapoda</taxon>
        <taxon>Insecta</taxon>
        <taxon>Pterygota</taxon>
        <taxon>Neoptera</taxon>
        <taxon>Paraneoptera</taxon>
        <taxon>Hemiptera</taxon>
        <taxon>Sternorrhyncha</taxon>
        <taxon>Aleyrodoidea</taxon>
        <taxon>Aleyrodidae</taxon>
        <taxon>Aleyrodinae</taxon>
        <taxon>Bemisia</taxon>
    </lineage>
</organism>
<dbReference type="AlphaFoldDB" id="A0A8K1P8G4"/>
<dbReference type="InterPro" id="IPR011583">
    <property type="entry name" value="Chitinase_II/V-like_cat"/>
</dbReference>
<dbReference type="EMBL" id="OU963867">
    <property type="protein sequence ID" value="CAH0391548.1"/>
    <property type="molecule type" value="Genomic_DNA"/>
</dbReference>
<evidence type="ECO:0000313" key="10">
    <source>
        <dbReference type="EMBL" id="UDL18266.1"/>
    </source>
</evidence>
<keyword evidence="11" id="KW-1185">Reference proteome</keyword>
<dbReference type="PANTHER" id="PTHR11177:SF235">
    <property type="entry name" value="CHITINASE-LIKE PROTEIN IDGF1-RELATED"/>
    <property type="match status" value="1"/>
</dbReference>
<protein>
    <submittedName>
        <fullName evidence="10">Imaginal disc growth factor</fullName>
    </submittedName>
</protein>
<dbReference type="InterPro" id="IPR029070">
    <property type="entry name" value="Chitinase_insertion_sf"/>
</dbReference>
<dbReference type="InterPro" id="IPR017853">
    <property type="entry name" value="GH"/>
</dbReference>
<dbReference type="Proteomes" id="UP001152759">
    <property type="component" value="Chromosome 6"/>
</dbReference>
<feature type="chain" id="PRO_5040649441" evidence="7">
    <location>
        <begin position="21"/>
        <end position="427"/>
    </location>
</feature>
<reference evidence="10" key="1">
    <citation type="submission" date="2021-03" db="EMBL/GenBank/DDBJ databases">
        <authorList>
            <person name="Peng Z."/>
        </authorList>
    </citation>
    <scope>NUCLEOTIDE SEQUENCE</scope>
</reference>
<dbReference type="Pfam" id="PF00704">
    <property type="entry name" value="Glyco_hydro_18"/>
    <property type="match status" value="1"/>
</dbReference>
<feature type="signal peptide" evidence="7">
    <location>
        <begin position="1"/>
        <end position="20"/>
    </location>
</feature>
<evidence type="ECO:0000313" key="11">
    <source>
        <dbReference type="Proteomes" id="UP001152759"/>
    </source>
</evidence>
<dbReference type="FunFam" id="3.20.20.80:FF:000071">
    <property type="entry name" value="Imaginal disc growth factor"/>
    <property type="match status" value="1"/>
</dbReference>
<keyword evidence="3" id="KW-0964">Secreted</keyword>
<dbReference type="EMBL" id="MW699029">
    <property type="protein sequence ID" value="UDL18266.1"/>
    <property type="molecule type" value="mRNA"/>
</dbReference>
<evidence type="ECO:0000256" key="1">
    <source>
        <dbReference type="ARBA" id="ARBA00004613"/>
    </source>
</evidence>
<dbReference type="SUPFAM" id="SSF54556">
    <property type="entry name" value="Chitinase insertion domain"/>
    <property type="match status" value="1"/>
</dbReference>
<dbReference type="GO" id="GO:0008061">
    <property type="term" value="F:chitin binding"/>
    <property type="evidence" value="ECO:0007669"/>
    <property type="project" value="InterPro"/>
</dbReference>
<evidence type="ECO:0000256" key="4">
    <source>
        <dbReference type="ARBA" id="ARBA00022729"/>
    </source>
</evidence>
<proteinExistence type="evidence at transcript level"/>
<keyword evidence="4 7" id="KW-0732">Signal</keyword>
<dbReference type="GO" id="GO:0005975">
    <property type="term" value="P:carbohydrate metabolic process"/>
    <property type="evidence" value="ECO:0007669"/>
    <property type="project" value="InterPro"/>
</dbReference>
<dbReference type="PANTHER" id="PTHR11177">
    <property type="entry name" value="CHITINASE"/>
    <property type="match status" value="1"/>
</dbReference>
<gene>
    <name evidence="9" type="ORF">BEMITA_LOCUS10150</name>
</gene>
<keyword evidence="6" id="KW-0325">Glycoprotein</keyword>
<evidence type="ECO:0000256" key="5">
    <source>
        <dbReference type="ARBA" id="ARBA00023157"/>
    </source>
</evidence>
<comment type="similarity">
    <text evidence="2">Belongs to the glycosyl hydrolase 18 family. IDGF subfamily.</text>
</comment>
<sequence>MWFKLSVCVLAALVAAKIEAAKVVCYYDGDSYFRDGRAKVTSEDLKPALAYCNQIIYGWYGIGSDNDIDTLGKSDSDKGKVHIRAVTALKKTSPNLKVLLSIGGWADKEDVDKYLTLLETPERRTKFANSVAKKVDDYGFDGVDLAWEFPPDKEPKERGIFGSLWHGTKKIFSGDRDKNPEAHREQFSALARELKAVLRPKGHLLSISNLPHVNNTVYYDIPILNPSVDQYIIHSYDFRTPDRTPKQADYSAPLYFPQNRVPFQNVEAMADKFIKKGATPDKIIIAVPTFGRTWAIDSDSGKTGQPPLVADGKGKEGTYTKTEGLLSYYEICPHLVTSSSAKVDGVLLRKVPDPSKRAGAYAYRLPGKEDGIWVSYEDPEQAAAKALFARNKNYGGVAVVDLSLDDFKGMCDGTPFPITRAVKSNLL</sequence>
<comment type="subcellular location">
    <subcellularLocation>
        <location evidence="1">Secreted</location>
    </subcellularLocation>
</comment>
<evidence type="ECO:0000256" key="7">
    <source>
        <dbReference type="SAM" id="SignalP"/>
    </source>
</evidence>
<feature type="domain" description="GH18" evidence="8">
    <location>
        <begin position="21"/>
        <end position="427"/>
    </location>
</feature>
<dbReference type="SMART" id="SM00636">
    <property type="entry name" value="Glyco_18"/>
    <property type="match status" value="1"/>
</dbReference>
<dbReference type="GO" id="GO:0006032">
    <property type="term" value="P:chitin catabolic process"/>
    <property type="evidence" value="ECO:0007669"/>
    <property type="project" value="TreeGrafter"/>
</dbReference>
<evidence type="ECO:0000259" key="8">
    <source>
        <dbReference type="PROSITE" id="PS51910"/>
    </source>
</evidence>
<dbReference type="InterPro" id="IPR001223">
    <property type="entry name" value="Glyco_hydro18_cat"/>
</dbReference>
<dbReference type="Gene3D" id="3.20.20.80">
    <property type="entry name" value="Glycosidases"/>
    <property type="match status" value="1"/>
</dbReference>
<evidence type="ECO:0000256" key="2">
    <source>
        <dbReference type="ARBA" id="ARBA00006606"/>
    </source>
</evidence>
<evidence type="ECO:0000313" key="9">
    <source>
        <dbReference type="EMBL" id="CAH0391548.1"/>
    </source>
</evidence>